<evidence type="ECO:0000256" key="2">
    <source>
        <dbReference type="ARBA" id="ARBA00022475"/>
    </source>
</evidence>
<evidence type="ECO:0000256" key="3">
    <source>
        <dbReference type="ARBA" id="ARBA00022692"/>
    </source>
</evidence>
<dbReference type="AlphaFoldDB" id="A0A1V3GAF1"/>
<keyword evidence="6" id="KW-0443">Lipid metabolism</keyword>
<evidence type="ECO:0000313" key="7">
    <source>
        <dbReference type="EMBL" id="OOE13825.1"/>
    </source>
</evidence>
<keyword evidence="6" id="KW-0046">Antibiotic resistance</keyword>
<feature type="transmembrane region" description="Helical" evidence="6">
    <location>
        <begin position="6"/>
        <end position="24"/>
    </location>
</feature>
<feature type="transmembrane region" description="Helical" evidence="6">
    <location>
        <begin position="278"/>
        <end position="296"/>
    </location>
</feature>
<comment type="caution">
    <text evidence="7">The sequence shown here is derived from an EMBL/GenBank/DDBJ whole genome shotgun (WGS) entry which is preliminary data.</text>
</comment>
<dbReference type="GO" id="GO:0006629">
    <property type="term" value="P:lipid metabolic process"/>
    <property type="evidence" value="ECO:0007669"/>
    <property type="project" value="UniProtKB-KW"/>
</dbReference>
<dbReference type="RefSeq" id="WP_077359251.1">
    <property type="nucleotide sequence ID" value="NZ_MQMF01000001.1"/>
</dbReference>
<dbReference type="EC" id="2.3.2.3" evidence="6"/>
<organism evidence="7 8">
    <name type="scientific">Fictibacillus arsenicus</name>
    <dbReference type="NCBI Taxonomy" id="255247"/>
    <lineage>
        <taxon>Bacteria</taxon>
        <taxon>Bacillati</taxon>
        <taxon>Bacillota</taxon>
        <taxon>Bacilli</taxon>
        <taxon>Bacillales</taxon>
        <taxon>Fictibacillaceae</taxon>
        <taxon>Fictibacillus</taxon>
    </lineage>
</organism>
<name>A0A1V3GAF1_9BACL</name>
<feature type="transmembrane region" description="Helical" evidence="6">
    <location>
        <begin position="125"/>
        <end position="144"/>
    </location>
</feature>
<evidence type="ECO:0000256" key="6">
    <source>
        <dbReference type="RuleBase" id="RU363042"/>
    </source>
</evidence>
<keyword evidence="4 6" id="KW-1133">Transmembrane helix</keyword>
<sequence>MNGFKTIKMAAFVSLMILFVWLTIRYYSWSLFLEGLTSLIRTPLLLLFMFLGYLSAFFLRALGWQMYLSKNINFRHYLYGLFFSLLVNHLLPVKAGDLMRIGYLSSIKPDIGKIEITESVVVMRIFDLIVLGTAAIGFGTYIGISLSPNYFYVFVTTVLGGLLFLYLSSKKIPFFDRLSKKLFSILLSARSIGILSIISLSWMLEAAVVYGTLLSFSESADVWESIWVNSITIAGQVFHFTPGGAGTYEATMSSALIAAGITPAVALQTAIISHLFKFVFSFLVGAFTVVKAPISFRELWLTLKQKKEVNQT</sequence>
<evidence type="ECO:0000256" key="1">
    <source>
        <dbReference type="ARBA" id="ARBA00004651"/>
    </source>
</evidence>
<reference evidence="7 8" key="1">
    <citation type="submission" date="2016-11" db="EMBL/GenBank/DDBJ databases">
        <authorList>
            <person name="Jaros S."/>
            <person name="Januszkiewicz K."/>
            <person name="Wedrychowicz H."/>
        </authorList>
    </citation>
    <scope>NUCLEOTIDE SEQUENCE [LARGE SCALE GENOMIC DNA]</scope>
    <source>
        <strain evidence="7 8">Con a/3</strain>
    </source>
</reference>
<comment type="catalytic activity">
    <reaction evidence="6">
        <text>L-lysyl-tRNA(Lys) + a 1,2-diacyl-sn-glycero-3-phospho-(1'-sn-glycerol) = a 1,2-diacyl-sn-glycero-3-phospho-1'-(3'-O-L-lysyl)-sn-glycerol + tRNA(Lys)</text>
        <dbReference type="Rhea" id="RHEA:10668"/>
        <dbReference type="Rhea" id="RHEA-COMP:9696"/>
        <dbReference type="Rhea" id="RHEA-COMP:9697"/>
        <dbReference type="ChEBI" id="CHEBI:64716"/>
        <dbReference type="ChEBI" id="CHEBI:75792"/>
        <dbReference type="ChEBI" id="CHEBI:78442"/>
        <dbReference type="ChEBI" id="CHEBI:78529"/>
        <dbReference type="EC" id="2.3.2.3"/>
    </reaction>
</comment>
<keyword evidence="5 6" id="KW-0472">Membrane</keyword>
<feature type="transmembrane region" description="Helical" evidence="6">
    <location>
        <begin position="44"/>
        <end position="62"/>
    </location>
</feature>
<dbReference type="InterPro" id="IPR022791">
    <property type="entry name" value="L-PG_synthase/AglD"/>
</dbReference>
<dbReference type="PANTHER" id="PTHR39087">
    <property type="entry name" value="UPF0104 MEMBRANE PROTEIN MJ1595"/>
    <property type="match status" value="1"/>
</dbReference>
<feature type="transmembrane region" description="Helical" evidence="6">
    <location>
        <begin position="150"/>
        <end position="169"/>
    </location>
</feature>
<protein>
    <recommendedName>
        <fullName evidence="6">Phosphatidylglycerol lysyltransferase</fullName>
        <ecNumber evidence="6">2.3.2.3</ecNumber>
    </recommendedName>
    <alternativeName>
        <fullName evidence="6">Lysylphosphatidylglycerol synthase</fullName>
    </alternativeName>
</protein>
<keyword evidence="3 6" id="KW-0812">Transmembrane</keyword>
<comment type="subcellular location">
    <subcellularLocation>
        <location evidence="1 6">Cell membrane</location>
        <topology evidence="1 6">Multi-pass membrane protein</topology>
    </subcellularLocation>
</comment>
<proteinExistence type="inferred from homology"/>
<feature type="transmembrane region" description="Helical" evidence="6">
    <location>
        <begin position="253"/>
        <end position="272"/>
    </location>
</feature>
<evidence type="ECO:0000256" key="5">
    <source>
        <dbReference type="ARBA" id="ARBA00023136"/>
    </source>
</evidence>
<dbReference type="Pfam" id="PF03706">
    <property type="entry name" value="LPG_synthase_TM"/>
    <property type="match status" value="1"/>
</dbReference>
<feature type="transmembrane region" description="Helical" evidence="6">
    <location>
        <begin position="181"/>
        <end position="202"/>
    </location>
</feature>
<evidence type="ECO:0000313" key="8">
    <source>
        <dbReference type="Proteomes" id="UP000188597"/>
    </source>
</evidence>
<dbReference type="GO" id="GO:0046677">
    <property type="term" value="P:response to antibiotic"/>
    <property type="evidence" value="ECO:0007669"/>
    <property type="project" value="UniProtKB-KW"/>
</dbReference>
<gene>
    <name evidence="6" type="primary">mprF</name>
    <name evidence="7" type="ORF">UN64_01015</name>
</gene>
<dbReference type="PANTHER" id="PTHR39087:SF2">
    <property type="entry name" value="UPF0104 MEMBRANE PROTEIN MJ1595"/>
    <property type="match status" value="1"/>
</dbReference>
<comment type="function">
    <text evidence="6">Catalyzes the transfer of a lysyl group from L-lysyl-tRNA(Lys) to membrane-bound phosphatidylglycerol (PG), which produces lysylphosphatidylglycerol (LPG), a major component of the bacterial membrane with a positive net charge. LPG synthesis contributes to bacterial virulence as it is involved in the resistance mechanism against cationic antimicrobial peptides (CAMP) produces by the host's immune system (defensins, cathelicidins) and by the competing microorganisms.</text>
</comment>
<keyword evidence="2" id="KW-1003">Cell membrane</keyword>
<dbReference type="GO" id="GO:0005886">
    <property type="term" value="C:plasma membrane"/>
    <property type="evidence" value="ECO:0007669"/>
    <property type="project" value="UniProtKB-SubCell"/>
</dbReference>
<keyword evidence="6" id="KW-0808">Transferase</keyword>
<accession>A0A1V3GAF1</accession>
<dbReference type="Proteomes" id="UP000188597">
    <property type="component" value="Unassembled WGS sequence"/>
</dbReference>
<dbReference type="EMBL" id="MQMF01000001">
    <property type="protein sequence ID" value="OOE13825.1"/>
    <property type="molecule type" value="Genomic_DNA"/>
</dbReference>
<feature type="transmembrane region" description="Helical" evidence="6">
    <location>
        <begin position="74"/>
        <end position="91"/>
    </location>
</feature>
<evidence type="ECO:0000256" key="4">
    <source>
        <dbReference type="ARBA" id="ARBA00022989"/>
    </source>
</evidence>
<dbReference type="GO" id="GO:0050071">
    <property type="term" value="F:phosphatidylglycerol lysyltransferase activity"/>
    <property type="evidence" value="ECO:0007669"/>
    <property type="project" value="UniProtKB-EC"/>
</dbReference>
<comment type="similarity">
    <text evidence="6">Belongs to the LPG synthase family.</text>
</comment>